<sequence length="111" mass="11916">MNDWQEPLLGILVYCVVSLTTVIQCALSPERLFQIVEAAPAVQSQNDGVWTQLFDTTALAQLSVSDIPEQAGLSLWLRADAGARCPGNASGQGGPCLRAVQETIGRRNTVF</sequence>
<dbReference type="EMBL" id="JMIB01000005">
    <property type="protein sequence ID" value="KDM92932.1"/>
    <property type="molecule type" value="Genomic_DNA"/>
</dbReference>
<reference evidence="1 2" key="1">
    <citation type="submission" date="2014-04" db="EMBL/GenBank/DDBJ databases">
        <title>Draft genome sequence of Photobacterium halotolerans S2753: a solonamide, ngercheumicin and holomycin producer.</title>
        <authorList>
            <person name="Machado H.R."/>
            <person name="Gram L."/>
        </authorList>
    </citation>
    <scope>NUCLEOTIDE SEQUENCE [LARGE SCALE GENOMIC DNA]</scope>
    <source>
        <strain evidence="1 2">S2753</strain>
    </source>
</reference>
<evidence type="ECO:0000313" key="2">
    <source>
        <dbReference type="Proteomes" id="UP000027192"/>
    </source>
</evidence>
<dbReference type="STRING" id="1654360.EA58_04035"/>
<proteinExistence type="predicted"/>
<organism evidence="1 2">
    <name type="scientific">Photobacterium galatheae</name>
    <dbReference type="NCBI Taxonomy" id="1654360"/>
    <lineage>
        <taxon>Bacteria</taxon>
        <taxon>Pseudomonadati</taxon>
        <taxon>Pseudomonadota</taxon>
        <taxon>Gammaproteobacteria</taxon>
        <taxon>Vibrionales</taxon>
        <taxon>Vibrionaceae</taxon>
        <taxon>Photobacterium</taxon>
    </lineage>
</organism>
<evidence type="ECO:0000313" key="1">
    <source>
        <dbReference type="EMBL" id="KDM92932.1"/>
    </source>
</evidence>
<name>A0A066RZ09_9GAMM</name>
<keyword evidence="2" id="KW-1185">Reference proteome</keyword>
<dbReference type="Proteomes" id="UP000027192">
    <property type="component" value="Unassembled WGS sequence"/>
</dbReference>
<comment type="caution">
    <text evidence="1">The sequence shown here is derived from an EMBL/GenBank/DDBJ whole genome shotgun (WGS) entry which is preliminary data.</text>
</comment>
<protein>
    <submittedName>
        <fullName evidence="1">Uncharacterized protein</fullName>
    </submittedName>
</protein>
<gene>
    <name evidence="1" type="ORF">EA58_04035</name>
</gene>
<accession>A0A066RZ09</accession>
<dbReference type="AlphaFoldDB" id="A0A066RZ09"/>
<dbReference type="RefSeq" id="WP_036749094.1">
    <property type="nucleotide sequence ID" value="NZ_JAGSGC010000002.1"/>
</dbReference>